<evidence type="ECO:0000256" key="1">
    <source>
        <dbReference type="ARBA" id="ARBA00001946"/>
    </source>
</evidence>
<evidence type="ECO:0000256" key="13">
    <source>
        <dbReference type="ARBA" id="ARBA00040794"/>
    </source>
</evidence>
<dbReference type="InterPro" id="IPR047127">
    <property type="entry name" value="MutT-like"/>
</dbReference>
<dbReference type="PANTHER" id="PTHR47707:SF1">
    <property type="entry name" value="NUDIX HYDROLASE FAMILY PROTEIN"/>
    <property type="match status" value="1"/>
</dbReference>
<dbReference type="EC" id="3.6.1.55" evidence="12"/>
<evidence type="ECO:0000256" key="10">
    <source>
        <dbReference type="ARBA" id="ARBA00035861"/>
    </source>
</evidence>
<evidence type="ECO:0000256" key="8">
    <source>
        <dbReference type="ARBA" id="ARBA00022842"/>
    </source>
</evidence>
<evidence type="ECO:0000256" key="3">
    <source>
        <dbReference type="ARBA" id="ARBA00022457"/>
    </source>
</evidence>
<dbReference type="GO" id="GO:0044716">
    <property type="term" value="F:8-oxo-GDP phosphatase activity"/>
    <property type="evidence" value="ECO:0007669"/>
    <property type="project" value="TreeGrafter"/>
</dbReference>
<dbReference type="Proteomes" id="UP000218323">
    <property type="component" value="Unassembled WGS sequence"/>
</dbReference>
<comment type="catalytic activity">
    <reaction evidence="10">
        <text>8-oxo-dGTP + H2O = 8-oxo-dGMP + diphosphate + H(+)</text>
        <dbReference type="Rhea" id="RHEA:31575"/>
        <dbReference type="ChEBI" id="CHEBI:15377"/>
        <dbReference type="ChEBI" id="CHEBI:15378"/>
        <dbReference type="ChEBI" id="CHEBI:33019"/>
        <dbReference type="ChEBI" id="CHEBI:63224"/>
        <dbReference type="ChEBI" id="CHEBI:77896"/>
        <dbReference type="EC" id="3.6.1.55"/>
    </reaction>
</comment>
<keyword evidence="8" id="KW-0460">Magnesium</keyword>
<evidence type="ECO:0000256" key="15">
    <source>
        <dbReference type="ARBA" id="ARBA00041979"/>
    </source>
</evidence>
<dbReference type="InterPro" id="IPR015797">
    <property type="entry name" value="NUDIX_hydrolase-like_dom_sf"/>
</dbReference>
<proteinExistence type="inferred from homology"/>
<evidence type="ECO:0000256" key="14">
    <source>
        <dbReference type="ARBA" id="ARBA00041592"/>
    </source>
</evidence>
<dbReference type="PROSITE" id="PS00893">
    <property type="entry name" value="NUDIX_BOX"/>
    <property type="match status" value="1"/>
</dbReference>
<evidence type="ECO:0000256" key="2">
    <source>
        <dbReference type="ARBA" id="ARBA00005582"/>
    </source>
</evidence>
<dbReference type="AlphaFoldDB" id="A0A2A4I9G5"/>
<comment type="cofactor">
    <cofactor evidence="1">
        <name>Mg(2+)</name>
        <dbReference type="ChEBI" id="CHEBI:18420"/>
    </cofactor>
</comment>
<evidence type="ECO:0000256" key="9">
    <source>
        <dbReference type="ARBA" id="ARBA00023204"/>
    </source>
</evidence>
<dbReference type="SUPFAM" id="SSF55811">
    <property type="entry name" value="Nudix"/>
    <property type="match status" value="1"/>
</dbReference>
<keyword evidence="5" id="KW-0479">Metal-binding</keyword>
<dbReference type="EMBL" id="NWVC01000001">
    <property type="protein sequence ID" value="PCG15617.1"/>
    <property type="molecule type" value="Genomic_DNA"/>
</dbReference>
<keyword evidence="3" id="KW-0515">Mutator protein</keyword>
<evidence type="ECO:0000256" key="7">
    <source>
        <dbReference type="ARBA" id="ARBA00022801"/>
    </source>
</evidence>
<keyword evidence="20" id="KW-1185">Reference proteome</keyword>
<evidence type="ECO:0000313" key="20">
    <source>
        <dbReference type="Proteomes" id="UP000218323"/>
    </source>
</evidence>
<evidence type="ECO:0000256" key="12">
    <source>
        <dbReference type="ARBA" id="ARBA00038905"/>
    </source>
</evidence>
<evidence type="ECO:0000256" key="16">
    <source>
        <dbReference type="ARBA" id="ARBA00042798"/>
    </source>
</evidence>
<keyword evidence="6" id="KW-0227">DNA damage</keyword>
<dbReference type="InterPro" id="IPR000086">
    <property type="entry name" value="NUDIX_hydrolase_dom"/>
</dbReference>
<comment type="caution">
    <text evidence="19">The sequence shown here is derived from an EMBL/GenBank/DDBJ whole genome shotgun (WGS) entry which is preliminary data.</text>
</comment>
<protein>
    <recommendedName>
        <fullName evidence="13">8-oxo-dGTP diphosphatase</fullName>
        <ecNumber evidence="12">3.6.1.55</ecNumber>
    </recommendedName>
    <alternativeName>
        <fullName evidence="16">7,8-dihydro-8-oxoguanine-triphosphatase</fullName>
    </alternativeName>
    <alternativeName>
        <fullName evidence="15">Mutator protein MutT</fullName>
    </alternativeName>
    <alternativeName>
        <fullName evidence="14">dGTP pyrophosphohydrolase</fullName>
    </alternativeName>
</protein>
<name>A0A2A4I9G5_9SPHN</name>
<dbReference type="GO" id="GO:0044715">
    <property type="term" value="F:8-oxo-dGDP phosphatase activity"/>
    <property type="evidence" value="ECO:0007669"/>
    <property type="project" value="TreeGrafter"/>
</dbReference>
<evidence type="ECO:0000259" key="18">
    <source>
        <dbReference type="PROSITE" id="PS51462"/>
    </source>
</evidence>
<evidence type="ECO:0000256" key="11">
    <source>
        <dbReference type="ARBA" id="ARBA00036904"/>
    </source>
</evidence>
<dbReference type="InterPro" id="IPR020084">
    <property type="entry name" value="NUDIX_hydrolase_CS"/>
</dbReference>
<dbReference type="Pfam" id="PF00293">
    <property type="entry name" value="NUDIX"/>
    <property type="match status" value="1"/>
</dbReference>
<evidence type="ECO:0000256" key="6">
    <source>
        <dbReference type="ARBA" id="ARBA00022763"/>
    </source>
</evidence>
<dbReference type="GO" id="GO:0008413">
    <property type="term" value="F:8-oxo-7,8-dihydroguanosine triphosphate pyrophosphatase activity"/>
    <property type="evidence" value="ECO:0007669"/>
    <property type="project" value="TreeGrafter"/>
</dbReference>
<dbReference type="PRINTS" id="PR00502">
    <property type="entry name" value="NUDIXFAMILY"/>
</dbReference>
<evidence type="ECO:0000256" key="4">
    <source>
        <dbReference type="ARBA" id="ARBA00022705"/>
    </source>
</evidence>
<dbReference type="PANTHER" id="PTHR47707">
    <property type="entry name" value="8-OXO-DGTP DIPHOSPHATASE"/>
    <property type="match status" value="1"/>
</dbReference>
<evidence type="ECO:0000256" key="17">
    <source>
        <dbReference type="RuleBase" id="RU003476"/>
    </source>
</evidence>
<sequence>MVRDPPRARGDVARFGASCMTDPIGAAVAVGAIIARDGRLLLGLRSPYRRRCPGRWDLPGGHVEDGETVVEAARRELMEEIGIIAERIGLLVTLNLLDVGGRPMLLSIMRVAEWRGSPTLRDHEHVALGWFTPDAAAELPDLAVDAYRPVFGRLRLNSF</sequence>
<dbReference type="Gene3D" id="3.90.79.10">
    <property type="entry name" value="Nucleoside Triphosphate Pyrophosphohydrolase"/>
    <property type="match status" value="1"/>
</dbReference>
<comment type="catalytic activity">
    <reaction evidence="11">
        <text>8-oxo-GTP + H2O = 8-oxo-GMP + diphosphate + H(+)</text>
        <dbReference type="Rhea" id="RHEA:67616"/>
        <dbReference type="ChEBI" id="CHEBI:15377"/>
        <dbReference type="ChEBI" id="CHEBI:15378"/>
        <dbReference type="ChEBI" id="CHEBI:33019"/>
        <dbReference type="ChEBI" id="CHEBI:143553"/>
        <dbReference type="ChEBI" id="CHEBI:145694"/>
    </reaction>
</comment>
<keyword evidence="4" id="KW-0235">DNA replication</keyword>
<keyword evidence="7 17" id="KW-0378">Hydrolase</keyword>
<organism evidence="19 20">
    <name type="scientific">Sphingomonas adhaesiva</name>
    <dbReference type="NCBI Taxonomy" id="28212"/>
    <lineage>
        <taxon>Bacteria</taxon>
        <taxon>Pseudomonadati</taxon>
        <taxon>Pseudomonadota</taxon>
        <taxon>Alphaproteobacteria</taxon>
        <taxon>Sphingomonadales</taxon>
        <taxon>Sphingomonadaceae</taxon>
        <taxon>Sphingomonas</taxon>
    </lineage>
</organism>
<gene>
    <name evidence="19" type="ORF">COA07_01070</name>
</gene>
<dbReference type="GO" id="GO:0006260">
    <property type="term" value="P:DNA replication"/>
    <property type="evidence" value="ECO:0007669"/>
    <property type="project" value="UniProtKB-KW"/>
</dbReference>
<reference evidence="19 20" key="1">
    <citation type="submission" date="2017-09" db="EMBL/GenBank/DDBJ databases">
        <title>Sphingomonas adhaesiva DSM 7418, whole genome shotgun sequence.</title>
        <authorList>
            <person name="Feng G."/>
            <person name="Zhu H."/>
        </authorList>
    </citation>
    <scope>NUCLEOTIDE SEQUENCE [LARGE SCALE GENOMIC DNA]</scope>
    <source>
        <strain evidence="19 20">DSM 7418</strain>
    </source>
</reference>
<dbReference type="InterPro" id="IPR020476">
    <property type="entry name" value="Nudix_hydrolase"/>
</dbReference>
<feature type="domain" description="Nudix hydrolase" evidence="18">
    <location>
        <begin position="25"/>
        <end position="153"/>
    </location>
</feature>
<dbReference type="GO" id="GO:0006281">
    <property type="term" value="P:DNA repair"/>
    <property type="evidence" value="ECO:0007669"/>
    <property type="project" value="UniProtKB-KW"/>
</dbReference>
<evidence type="ECO:0000313" key="19">
    <source>
        <dbReference type="EMBL" id="PCG15617.1"/>
    </source>
</evidence>
<accession>A0A2A4I9G5</accession>
<dbReference type="GO" id="GO:0046872">
    <property type="term" value="F:metal ion binding"/>
    <property type="evidence" value="ECO:0007669"/>
    <property type="project" value="UniProtKB-KW"/>
</dbReference>
<keyword evidence="9" id="KW-0234">DNA repair</keyword>
<comment type="similarity">
    <text evidence="2 17">Belongs to the Nudix hydrolase family.</text>
</comment>
<dbReference type="PROSITE" id="PS51462">
    <property type="entry name" value="NUDIX"/>
    <property type="match status" value="1"/>
</dbReference>
<dbReference type="GO" id="GO:0035539">
    <property type="term" value="F:8-oxo-7,8-dihydrodeoxyguanosine triphosphate pyrophosphatase activity"/>
    <property type="evidence" value="ECO:0007669"/>
    <property type="project" value="UniProtKB-EC"/>
</dbReference>
<evidence type="ECO:0000256" key="5">
    <source>
        <dbReference type="ARBA" id="ARBA00022723"/>
    </source>
</evidence>